<dbReference type="GO" id="GO:0006508">
    <property type="term" value="P:proteolysis"/>
    <property type="evidence" value="ECO:0007669"/>
    <property type="project" value="InterPro"/>
</dbReference>
<evidence type="ECO:0000313" key="2">
    <source>
        <dbReference type="EMBL" id="KAJ1079845.1"/>
    </source>
</evidence>
<name>A0AAV7KM69_PLEWA</name>
<reference evidence="2" key="1">
    <citation type="journal article" date="2022" name="bioRxiv">
        <title>Sequencing and chromosome-scale assembly of the giantPleurodeles waltlgenome.</title>
        <authorList>
            <person name="Brown T."/>
            <person name="Elewa A."/>
            <person name="Iarovenko S."/>
            <person name="Subramanian E."/>
            <person name="Araus A.J."/>
            <person name="Petzold A."/>
            <person name="Susuki M."/>
            <person name="Suzuki K.-i.T."/>
            <person name="Hayashi T."/>
            <person name="Toyoda A."/>
            <person name="Oliveira C."/>
            <person name="Osipova E."/>
            <person name="Leigh N.D."/>
            <person name="Simon A."/>
            <person name="Yun M.H."/>
        </authorList>
    </citation>
    <scope>NUCLEOTIDE SEQUENCE</scope>
    <source>
        <strain evidence="2">20211129_DDA</strain>
        <tissue evidence="2">Liver</tissue>
    </source>
</reference>
<sequence length="225" mass="24300">MTGATCDTSDEDINVILMLTPRNQEDNDVVEISSMVAARKRNPPSCIVLVNNRDVKFLADSGSPFTLINMVDFKNFDNMVMQDSHIKIFAYGGKCIEVVGKFEANLQFASKCAAGTVYGRGQDGGVIGRVCKRSAVWARKYSIAVQGPPSRPTPGTSRYCRCGGVPGEQTGSTAGPVEELIPAGLQKRPAWPSESQQEDEARGARTEEQEDTGPEAVERGEPGLQ</sequence>
<dbReference type="Proteomes" id="UP001066276">
    <property type="component" value="Chromosome 12"/>
</dbReference>
<comment type="caution">
    <text evidence="2">The sequence shown here is derived from an EMBL/GenBank/DDBJ whole genome shotgun (WGS) entry which is preliminary data.</text>
</comment>
<feature type="region of interest" description="Disordered" evidence="1">
    <location>
        <begin position="146"/>
        <end position="225"/>
    </location>
</feature>
<feature type="compositionally biased region" description="Basic and acidic residues" evidence="1">
    <location>
        <begin position="216"/>
        <end position="225"/>
    </location>
</feature>
<protein>
    <submittedName>
        <fullName evidence="2">Uncharacterized protein</fullName>
    </submittedName>
</protein>
<keyword evidence="3" id="KW-1185">Reference proteome</keyword>
<dbReference type="PROSITE" id="PS00141">
    <property type="entry name" value="ASP_PROTEASE"/>
    <property type="match status" value="1"/>
</dbReference>
<gene>
    <name evidence="2" type="ORF">NDU88_000078</name>
</gene>
<dbReference type="AlphaFoldDB" id="A0AAV7KM69"/>
<dbReference type="GO" id="GO:0004190">
    <property type="term" value="F:aspartic-type endopeptidase activity"/>
    <property type="evidence" value="ECO:0007669"/>
    <property type="project" value="InterPro"/>
</dbReference>
<organism evidence="2 3">
    <name type="scientific">Pleurodeles waltl</name>
    <name type="common">Iberian ribbed newt</name>
    <dbReference type="NCBI Taxonomy" id="8319"/>
    <lineage>
        <taxon>Eukaryota</taxon>
        <taxon>Metazoa</taxon>
        <taxon>Chordata</taxon>
        <taxon>Craniata</taxon>
        <taxon>Vertebrata</taxon>
        <taxon>Euteleostomi</taxon>
        <taxon>Amphibia</taxon>
        <taxon>Batrachia</taxon>
        <taxon>Caudata</taxon>
        <taxon>Salamandroidea</taxon>
        <taxon>Salamandridae</taxon>
        <taxon>Pleurodelinae</taxon>
        <taxon>Pleurodeles</taxon>
    </lineage>
</organism>
<evidence type="ECO:0000313" key="3">
    <source>
        <dbReference type="Proteomes" id="UP001066276"/>
    </source>
</evidence>
<dbReference type="InterPro" id="IPR001969">
    <property type="entry name" value="Aspartic_peptidase_AS"/>
</dbReference>
<accession>A0AAV7KM69</accession>
<dbReference type="EMBL" id="JANPWB010000016">
    <property type="protein sequence ID" value="KAJ1079845.1"/>
    <property type="molecule type" value="Genomic_DNA"/>
</dbReference>
<proteinExistence type="predicted"/>
<evidence type="ECO:0000256" key="1">
    <source>
        <dbReference type="SAM" id="MobiDB-lite"/>
    </source>
</evidence>
<dbReference type="SUPFAM" id="SSF50630">
    <property type="entry name" value="Acid proteases"/>
    <property type="match status" value="1"/>
</dbReference>
<dbReference type="InterPro" id="IPR021109">
    <property type="entry name" value="Peptidase_aspartic_dom_sf"/>
</dbReference>